<gene>
    <name evidence="1" type="ORF">JR316_007237</name>
</gene>
<reference evidence="1" key="1">
    <citation type="submission" date="2021-02" db="EMBL/GenBank/DDBJ databases">
        <title>Psilocybe cubensis genome.</title>
        <authorList>
            <person name="Mckernan K.J."/>
            <person name="Crawford S."/>
            <person name="Trippe A."/>
            <person name="Kane L.T."/>
            <person name="Mclaughlin S."/>
        </authorList>
    </citation>
    <scope>NUCLEOTIDE SEQUENCE [LARGE SCALE GENOMIC DNA]</scope>
    <source>
        <strain evidence="1">MGC-MH-2018</strain>
    </source>
</reference>
<name>A0A8H7XWQ9_PSICU</name>
<proteinExistence type="predicted"/>
<protein>
    <submittedName>
        <fullName evidence="1">Uncharacterized protein</fullName>
    </submittedName>
</protein>
<sequence>MVLARNFPATKQQRRAAWRAAREVRELKNLPYTAPSIGQVLGAQMWRVRAENGRPLKGASRLRTILLSETAHLIWKEHGRRRIQEGSDPLKLPPPTAMRKRVLASLNARLRAEMLATNRIRYGKLALKADVVEATWWGVLANRHLLQDDWLRETGV</sequence>
<dbReference type="AlphaFoldDB" id="A0A8H7XWQ9"/>
<dbReference type="EMBL" id="JAFIQS010000007">
    <property type="protein sequence ID" value="KAG5166904.1"/>
    <property type="molecule type" value="Genomic_DNA"/>
</dbReference>
<evidence type="ECO:0000313" key="1">
    <source>
        <dbReference type="EMBL" id="KAG5166904.1"/>
    </source>
</evidence>
<accession>A0A8H7XWQ9</accession>
<comment type="caution">
    <text evidence="1">The sequence shown here is derived from an EMBL/GenBank/DDBJ whole genome shotgun (WGS) entry which is preliminary data.</text>
</comment>
<organism evidence="1">
    <name type="scientific">Psilocybe cubensis</name>
    <name type="common">Psychedelic mushroom</name>
    <name type="synonym">Stropharia cubensis</name>
    <dbReference type="NCBI Taxonomy" id="181762"/>
    <lineage>
        <taxon>Eukaryota</taxon>
        <taxon>Fungi</taxon>
        <taxon>Dikarya</taxon>
        <taxon>Basidiomycota</taxon>
        <taxon>Agaricomycotina</taxon>
        <taxon>Agaricomycetes</taxon>
        <taxon>Agaricomycetidae</taxon>
        <taxon>Agaricales</taxon>
        <taxon>Agaricineae</taxon>
        <taxon>Strophariaceae</taxon>
        <taxon>Psilocybe</taxon>
    </lineage>
</organism>